<keyword evidence="6" id="KW-1015">Disulfide bond</keyword>
<keyword evidence="1" id="KW-0479">Metal-binding</keyword>
<dbReference type="NCBIfam" id="TIGR02232">
    <property type="entry name" value="myxo_disulf_rpt"/>
    <property type="match status" value="6"/>
</dbReference>
<dbReference type="InterPro" id="IPR011936">
    <property type="entry name" value="Myxo_disulph_rpt"/>
</dbReference>
<dbReference type="InterPro" id="IPR002181">
    <property type="entry name" value="Fibrinogen_a/b/g_C_dom"/>
</dbReference>
<proteinExistence type="predicted"/>
<protein>
    <submittedName>
        <fullName evidence="9">DUF4215 domain-containing protein</fullName>
    </submittedName>
</protein>
<evidence type="ECO:0000256" key="2">
    <source>
        <dbReference type="ARBA" id="ARBA00022729"/>
    </source>
</evidence>
<evidence type="ECO:0000256" key="1">
    <source>
        <dbReference type="ARBA" id="ARBA00022723"/>
    </source>
</evidence>
<keyword evidence="10" id="KW-1185">Reference proteome</keyword>
<accession>A0ABY0CN03</accession>
<reference evidence="9 10" key="1">
    <citation type="submission" date="2019-01" db="EMBL/GenBank/DDBJ databases">
        <title>Lujinxingia litoralis gen. nov., sp. nov. and Lujinxingia sediminis gen. nov., sp. nov., new members in the order Bradymonadales, isolated from coastal sediment.</title>
        <authorList>
            <person name="Li C.-M."/>
        </authorList>
    </citation>
    <scope>NUCLEOTIDE SEQUENCE [LARGE SCALE GENOMIC DNA]</scope>
    <source>
        <strain evidence="9 10">SEH01</strain>
    </source>
</reference>
<evidence type="ECO:0000256" key="3">
    <source>
        <dbReference type="ARBA" id="ARBA00022734"/>
    </source>
</evidence>
<name>A0ABY0CN03_9DELT</name>
<dbReference type="NCBIfam" id="NF040941">
    <property type="entry name" value="GGGWT_bact"/>
    <property type="match status" value="2"/>
</dbReference>
<organism evidence="9 10">
    <name type="scientific">Lujinxingia sediminis</name>
    <dbReference type="NCBI Taxonomy" id="2480984"/>
    <lineage>
        <taxon>Bacteria</taxon>
        <taxon>Deltaproteobacteria</taxon>
        <taxon>Bradymonadales</taxon>
        <taxon>Lujinxingiaceae</taxon>
        <taxon>Lujinxingia</taxon>
    </lineage>
</organism>
<keyword evidence="2 7" id="KW-0732">Signal</keyword>
<dbReference type="PANTHER" id="PTHR16146">
    <property type="entry name" value="INTELECTIN"/>
    <property type="match status" value="1"/>
</dbReference>
<comment type="caution">
    <text evidence="9">The sequence shown here is derived from an EMBL/GenBank/DDBJ whole genome shotgun (WGS) entry which is preliminary data.</text>
</comment>
<evidence type="ECO:0000259" key="8">
    <source>
        <dbReference type="PROSITE" id="PS51406"/>
    </source>
</evidence>
<dbReference type="PROSITE" id="PS51406">
    <property type="entry name" value="FIBRINOGEN_C_2"/>
    <property type="match status" value="1"/>
</dbReference>
<feature type="domain" description="Fibrinogen C-terminal" evidence="8">
    <location>
        <begin position="363"/>
        <end position="418"/>
    </location>
</feature>
<evidence type="ECO:0000256" key="4">
    <source>
        <dbReference type="ARBA" id="ARBA00022737"/>
    </source>
</evidence>
<evidence type="ECO:0000256" key="6">
    <source>
        <dbReference type="ARBA" id="ARBA00023157"/>
    </source>
</evidence>
<dbReference type="RefSeq" id="WP_127781418.1">
    <property type="nucleotide sequence ID" value="NZ_SADD01000022.1"/>
</dbReference>
<dbReference type="PANTHER" id="PTHR16146:SF46">
    <property type="entry name" value="INTELECTIN-1A-RELATED"/>
    <property type="match status" value="1"/>
</dbReference>
<keyword evidence="3" id="KW-0430">Lectin</keyword>
<dbReference type="Pfam" id="PF13948">
    <property type="entry name" value="DUF4215"/>
    <property type="match status" value="2"/>
</dbReference>
<gene>
    <name evidence="9" type="ORF">EA187_19755</name>
</gene>
<dbReference type="InterPro" id="IPR014716">
    <property type="entry name" value="Fibrinogen_a/b/g_C_1"/>
</dbReference>
<dbReference type="Pfam" id="PF00147">
    <property type="entry name" value="Fibrinogen_C"/>
    <property type="match status" value="1"/>
</dbReference>
<feature type="chain" id="PRO_5047388970" evidence="7">
    <location>
        <begin position="32"/>
        <end position="882"/>
    </location>
</feature>
<keyword evidence="4" id="KW-0677">Repeat</keyword>
<dbReference type="Gene3D" id="2.60.120.1000">
    <property type="match status" value="1"/>
</dbReference>
<evidence type="ECO:0000256" key="7">
    <source>
        <dbReference type="SAM" id="SignalP"/>
    </source>
</evidence>
<sequence>MVLYPSPAARTRFAILMVTALTALSACGDNADTSPTEALRGDGASCERDVECESEFCHPSEGLCAQPSCGDGVVNTAAGEACDDGGESEACNADCTAAQCGDGVVNTAAGEACDDGNTIDTDACTNACELATCGDGVVQAGEACDDGNDIDDDACTNACTLPTCGDGILQDGEACDDGNPLDTDACTNACELATCGDGFVQPGEGCDDGNTIDDDACANACALPTCGDGIVQAGEACDDGNAVDTDACLATCVVATCGDGAVQDGVEACDDAGESETCNADCTVAECGDGQVNTAAGEACDDANAIDDDACTNACQLPSCDDGVLNQDELYTDCGGATCESCNDGDACFSHSDCDSGHCAYAQFCAPHPVSCLDLLLSGTTTSGVYGIDPDQDGILEDVYCDMDTDGGGWTLVSSNRRLTPYDHASPYYGSLATIDPPDAHPGVWSGLRSVVNLTGDMRFTCKVDAATQGPSFDVDLSFYDVSWYQTITAGLADGNTCFETLAESDHTGPWNRRNNLTGEFKPDTDAYDSGRMVGEDSCGDAGDFTVDFDDRGVGGNPTDGTDWGKADGETKCASVQDVDEGVWHIWSRETTCFDGRQNGDEIDLDCGGSCAPCQAGSSCNVDEDCASAICDTGMCIAPHCTNGVQDGDETDLDCGGSCAPCTSGEQCASDADCGGATCSPANICEAPTSCLDLLLDTPGLPDGEYIIDRDGSGPLPLTRVYCDMTSDGGGYTMLKLKADTNLYISQLGPLCASHNMQLHIPRSPDHLAATLALARNPDVGPDANDRYVRFFGIYSDYNPANCAYQPFNSSNPDCDWHASDNGPFWISERTDIGAPTDVGTPFLNHYLLYEWFPNGDLRTYSNTFYSASSDRFICQVGDKRP</sequence>
<dbReference type="Gene3D" id="3.90.215.10">
    <property type="entry name" value="Gamma Fibrinogen, chain A, domain 1"/>
    <property type="match status" value="1"/>
</dbReference>
<keyword evidence="5" id="KW-0106">Calcium</keyword>
<evidence type="ECO:0000313" key="9">
    <source>
        <dbReference type="EMBL" id="RVU40707.1"/>
    </source>
</evidence>
<dbReference type="SUPFAM" id="SSF56496">
    <property type="entry name" value="Fibrinogen C-terminal domain-like"/>
    <property type="match status" value="2"/>
</dbReference>
<feature type="signal peptide" evidence="7">
    <location>
        <begin position="1"/>
        <end position="31"/>
    </location>
</feature>
<dbReference type="EMBL" id="SADD01000022">
    <property type="protein sequence ID" value="RVU40707.1"/>
    <property type="molecule type" value="Genomic_DNA"/>
</dbReference>
<evidence type="ECO:0000313" key="10">
    <source>
        <dbReference type="Proteomes" id="UP000282926"/>
    </source>
</evidence>
<evidence type="ECO:0000256" key="5">
    <source>
        <dbReference type="ARBA" id="ARBA00022837"/>
    </source>
</evidence>
<dbReference type="Proteomes" id="UP000282926">
    <property type="component" value="Unassembled WGS sequence"/>
</dbReference>
<dbReference type="InterPro" id="IPR036056">
    <property type="entry name" value="Fibrinogen-like_C"/>
</dbReference>